<evidence type="ECO:0008006" key="4">
    <source>
        <dbReference type="Google" id="ProtNLM"/>
    </source>
</evidence>
<evidence type="ECO:0000313" key="3">
    <source>
        <dbReference type="Proteomes" id="UP000516117"/>
    </source>
</evidence>
<keyword evidence="3" id="KW-1185">Reference proteome</keyword>
<dbReference type="RefSeq" id="WP_187720656.1">
    <property type="nucleotide sequence ID" value="NZ_BAABBL010000009.1"/>
</dbReference>
<accession>A0A7H0H4R0</accession>
<reference evidence="2 3" key="1">
    <citation type="submission" date="2020-08" db="EMBL/GenBank/DDBJ databases">
        <title>Genome sequence of Tessaracoccus defluvii JCM 17540T.</title>
        <authorList>
            <person name="Hyun D.-W."/>
            <person name="Bae J.-W."/>
        </authorList>
    </citation>
    <scope>NUCLEOTIDE SEQUENCE [LARGE SCALE GENOMIC DNA]</scope>
    <source>
        <strain evidence="2 3">JCM 17540</strain>
    </source>
</reference>
<organism evidence="2 3">
    <name type="scientific">Tessaracoccus defluvii</name>
    <dbReference type="NCBI Taxonomy" id="1285901"/>
    <lineage>
        <taxon>Bacteria</taxon>
        <taxon>Bacillati</taxon>
        <taxon>Actinomycetota</taxon>
        <taxon>Actinomycetes</taxon>
        <taxon>Propionibacteriales</taxon>
        <taxon>Propionibacteriaceae</taxon>
        <taxon>Tessaracoccus</taxon>
    </lineage>
</organism>
<dbReference type="Proteomes" id="UP000516117">
    <property type="component" value="Chromosome"/>
</dbReference>
<name>A0A7H0H4R0_9ACTN</name>
<proteinExistence type="predicted"/>
<feature type="region of interest" description="Disordered" evidence="1">
    <location>
        <begin position="294"/>
        <end position="314"/>
    </location>
</feature>
<sequence length="513" mass="55088">MDDIAVGRGRAAGDRLLAGDQLRRRGEAEVIEALVELAASYRLDEDELTEALVERRIRPGGVGTPTVSEFLSLEIAGLLGCTSTAAAGRLADALNLRYRHPRLYEAVQRLEIDAARALKAASRCCDLHPVISDAVTAAWLAQQKGRGWTAAFNALDRLIVEADTELAAEKERKAREDRGVWTWGAFEGAMNITGKLDVIDARLVDDRLSLFADLIEPAFPGLTHAQRRAKAMGVLTDPYYAVALLEASAQPALEVEERRQVEDRPVGLVGLTAPGALPQHPLPELVSPFAGGHPDRVTDSATAPPPGLPTCGSDGRALPSPARHRPTLQVAVHIHSDAVGAGTGVARVERAGVITQALLRELISEIPGLKVRVQPVIDLPQFAPADGYVPTAVMRRAALLAFPHEPFPFSDRSSEGLDLDHTVAYQPGRRAQTRIGNLAPLARRVHRAKTAGFWVLAQPTPGQLVWTSPLGYRYDVTSFGSRKLVAVGSDEALEPHNWGATFGCAWTATASSG</sequence>
<dbReference type="AlphaFoldDB" id="A0A7H0H4R0"/>
<protein>
    <recommendedName>
        <fullName evidence="4">DUF222 domain-containing protein</fullName>
    </recommendedName>
</protein>
<evidence type="ECO:0000256" key="1">
    <source>
        <dbReference type="SAM" id="MobiDB-lite"/>
    </source>
</evidence>
<dbReference type="KEGG" id="tdf:H9L22_15265"/>
<dbReference type="EMBL" id="CP060789">
    <property type="protein sequence ID" value="QNP55526.1"/>
    <property type="molecule type" value="Genomic_DNA"/>
</dbReference>
<gene>
    <name evidence="2" type="ORF">H9L22_15265</name>
</gene>
<evidence type="ECO:0000313" key="2">
    <source>
        <dbReference type="EMBL" id="QNP55526.1"/>
    </source>
</evidence>